<keyword evidence="7" id="KW-0411">Iron-sulfur</keyword>
<evidence type="ECO:0000256" key="5">
    <source>
        <dbReference type="ARBA" id="ARBA00023002"/>
    </source>
</evidence>
<dbReference type="GO" id="GO:0051537">
    <property type="term" value="F:2 iron, 2 sulfur cluster binding"/>
    <property type="evidence" value="ECO:0007669"/>
    <property type="project" value="UniProtKB-KW"/>
</dbReference>
<evidence type="ECO:0000313" key="11">
    <source>
        <dbReference type="EMBL" id="ACM91024.1"/>
    </source>
</evidence>
<evidence type="ECO:0000256" key="2">
    <source>
        <dbReference type="ARBA" id="ARBA00022714"/>
    </source>
</evidence>
<feature type="domain" description="2Fe-2S ferredoxin-type" evidence="8">
    <location>
        <begin position="2"/>
        <end position="85"/>
    </location>
</feature>
<evidence type="ECO:0000256" key="7">
    <source>
        <dbReference type="ARBA" id="ARBA00023014"/>
    </source>
</evidence>
<dbReference type="SUPFAM" id="SSF54292">
    <property type="entry name" value="2Fe-2S ferredoxin-like"/>
    <property type="match status" value="1"/>
</dbReference>
<dbReference type="Gene3D" id="3.40.50.1780">
    <property type="match status" value="1"/>
</dbReference>
<dbReference type="PROSITE" id="PS51379">
    <property type="entry name" value="4FE4S_FER_2"/>
    <property type="match status" value="2"/>
</dbReference>
<dbReference type="FunFam" id="3.10.20.740:FF:000005">
    <property type="entry name" value="NADH:ubiquinone oxidoreductase subunit"/>
    <property type="match status" value="1"/>
</dbReference>
<dbReference type="Gene3D" id="4.10.260.20">
    <property type="entry name" value="Iron hydrogenase, small subunit"/>
    <property type="match status" value="1"/>
</dbReference>
<dbReference type="GO" id="GO:0005506">
    <property type="term" value="F:iron ion binding"/>
    <property type="evidence" value="ECO:0007669"/>
    <property type="project" value="InterPro"/>
</dbReference>
<proteinExistence type="predicted"/>
<dbReference type="InterPro" id="IPR013352">
    <property type="entry name" value="Fe_hydrogenase_subset"/>
</dbReference>
<dbReference type="FunFam" id="3.30.70.20:FF:000035">
    <property type="entry name" value="Iron hydrogenase 1"/>
    <property type="match status" value="1"/>
</dbReference>
<accession>C0JZZ4</accession>
<keyword evidence="4" id="KW-0677">Repeat</keyword>
<feature type="domain" description="4Fe-4S ferredoxin-type" evidence="9">
    <location>
        <begin position="187"/>
        <end position="215"/>
    </location>
</feature>
<dbReference type="NCBIfam" id="TIGR02512">
    <property type="entry name" value="FeFe_hydrog_A"/>
    <property type="match status" value="1"/>
</dbReference>
<dbReference type="SMART" id="SM00929">
    <property type="entry name" value="NADH-G_4Fe-4S_3"/>
    <property type="match status" value="1"/>
</dbReference>
<evidence type="ECO:0000259" key="9">
    <source>
        <dbReference type="PROSITE" id="PS51379"/>
    </source>
</evidence>
<dbReference type="Pfam" id="PF10588">
    <property type="entry name" value="NADH-G_4Fe-4S_3"/>
    <property type="match status" value="1"/>
</dbReference>
<keyword evidence="1" id="KW-0004">4Fe-4S</keyword>
<dbReference type="InterPro" id="IPR017900">
    <property type="entry name" value="4Fe4S_Fe_S_CS"/>
</dbReference>
<dbReference type="InterPro" id="IPR009016">
    <property type="entry name" value="Fe_hydrogenase"/>
</dbReference>
<keyword evidence="5" id="KW-0560">Oxidoreductase</keyword>
<evidence type="ECO:0000256" key="1">
    <source>
        <dbReference type="ARBA" id="ARBA00022485"/>
    </source>
</evidence>
<dbReference type="Gene3D" id="3.30.70.20">
    <property type="match status" value="1"/>
</dbReference>
<dbReference type="PROSITE" id="PS00198">
    <property type="entry name" value="4FE4S_FER_1"/>
    <property type="match status" value="1"/>
</dbReference>
<keyword evidence="11" id="KW-0830">Ubiquinone</keyword>
<dbReference type="SUPFAM" id="SSF54862">
    <property type="entry name" value="4Fe-4S ferredoxins"/>
    <property type="match status" value="1"/>
</dbReference>
<dbReference type="InterPro" id="IPR003149">
    <property type="entry name" value="Fe_hydrogenase_ssu"/>
</dbReference>
<dbReference type="PROSITE" id="PS51085">
    <property type="entry name" value="2FE2S_FER_2"/>
    <property type="match status" value="1"/>
</dbReference>
<evidence type="ECO:0000259" key="10">
    <source>
        <dbReference type="PROSITE" id="PS51839"/>
    </source>
</evidence>
<dbReference type="InterPro" id="IPR050340">
    <property type="entry name" value="Cytosolic_Fe-S_CAF"/>
</dbReference>
<evidence type="ECO:0000256" key="4">
    <source>
        <dbReference type="ARBA" id="ARBA00022737"/>
    </source>
</evidence>
<dbReference type="AlphaFoldDB" id="C0JZZ4"/>
<dbReference type="InterPro" id="IPR019574">
    <property type="entry name" value="NADH_UbQ_OxRdtase_Gsu_4Fe4S-bd"/>
</dbReference>
<sequence>MDTIKLTIDNREVEVPRGTTILKAAEQMGIKIPTLCHFELEGLALENRPGGCRVCVVEVVGRRNLAPACITECMPDMVVKTNSFRALNARRTVLELMLSDHPNDCLQCPKSGKCELQSLAADMGIRDIPYKGQQSQYAKEFSPSIVRDANKCIMCRRCESVCHEYQSVGAIGAIERGFPAVVSTAFGKNLTDTNCVLCGQCVAVCPTGALAEVDNTGKILRDIANPNVKTCVQVAPAVRVALGEEFGMPAGSIVTGKIAAALKAIGFDYVFDTDWSADLTIMEEGTEVIGRLKAYLAGDKNVKIPVMTSCCPAWVNFYEKFYPELRDYPSTAKSPQGMFGATVKTYFADKIGIPRKNLVCVSVMPCVAKKYECEREELGVNGDPDVNYSITTRELARLIKICNIDFNSLPDAEFDSPLGESTGAAVIFGATGGVMEAALRTAVEVLTGETLPRIDFEEVRGLDGVREATIPVPGVADLKVAVVYGLKNARMIMEQIKAGECPYHFVEVMACPGGCIDGAGQPYHHGDASIIRARHAAIYEADRRMPLRKSHENPEVQAIYKEFYGEPCSEKSHHLLHTIYFDKKIKFDID</sequence>
<dbReference type="PANTHER" id="PTHR11615">
    <property type="entry name" value="NITRATE, FORMATE, IRON DEHYDROGENASE"/>
    <property type="match status" value="1"/>
</dbReference>
<dbReference type="Pfam" id="PF12838">
    <property type="entry name" value="Fer4_7"/>
    <property type="match status" value="1"/>
</dbReference>
<dbReference type="PROSITE" id="PS51839">
    <property type="entry name" value="4FE4S_HC3"/>
    <property type="match status" value="1"/>
</dbReference>
<dbReference type="Pfam" id="PF02906">
    <property type="entry name" value="Fe_hyd_lg_C"/>
    <property type="match status" value="1"/>
</dbReference>
<keyword evidence="6" id="KW-0408">Iron</keyword>
<reference evidence="11" key="1">
    <citation type="submission" date="2008-11" db="EMBL/GenBank/DDBJ databases">
        <title>Isolation and characterization of a fructose-1,6-bisphosphatase in Bacteroides sp. from a rumen metagenomic library.</title>
        <authorList>
            <person name="Wang J."/>
            <person name="Liu K."/>
            <person name="Zhao S."/>
            <person name="Bu D."/>
            <person name="Li D."/>
            <person name="Yu P."/>
            <person name="Wei H."/>
            <person name="Zhou L."/>
        </authorList>
    </citation>
    <scope>NUCLEOTIDE SEQUENCE</scope>
</reference>
<dbReference type="Pfam" id="PF02256">
    <property type="entry name" value="Fe_hyd_SSU"/>
    <property type="match status" value="1"/>
</dbReference>
<dbReference type="Gene3D" id="3.10.20.740">
    <property type="match status" value="1"/>
</dbReference>
<dbReference type="InterPro" id="IPR017896">
    <property type="entry name" value="4Fe4S_Fe-S-bd"/>
</dbReference>
<dbReference type="InterPro" id="IPR001041">
    <property type="entry name" value="2Fe-2S_ferredoxin-type"/>
</dbReference>
<dbReference type="InterPro" id="IPR004108">
    <property type="entry name" value="Fe_hydrogenase_lsu_C"/>
</dbReference>
<feature type="domain" description="4Fe-4S ferredoxin-type" evidence="9">
    <location>
        <begin position="143"/>
        <end position="173"/>
    </location>
</feature>
<dbReference type="GO" id="GO:0051539">
    <property type="term" value="F:4 iron, 4 sulfur cluster binding"/>
    <property type="evidence" value="ECO:0007669"/>
    <property type="project" value="UniProtKB-KW"/>
</dbReference>
<dbReference type="InterPro" id="IPR036991">
    <property type="entry name" value="Fe_hydrogenase_ssu_sf"/>
</dbReference>
<name>C0JZZ4_9BACT</name>
<dbReference type="Gene3D" id="3.40.950.10">
    <property type="entry name" value="Fe-only Hydrogenase (Larger Subunit), Chain L, domain 3"/>
    <property type="match status" value="1"/>
</dbReference>
<evidence type="ECO:0000259" key="8">
    <source>
        <dbReference type="PROSITE" id="PS51085"/>
    </source>
</evidence>
<keyword evidence="2" id="KW-0001">2Fe-2S</keyword>
<dbReference type="SUPFAM" id="SSF53920">
    <property type="entry name" value="Fe-only hydrogenase"/>
    <property type="match status" value="1"/>
</dbReference>
<dbReference type="InterPro" id="IPR049830">
    <property type="entry name" value="HndD"/>
</dbReference>
<evidence type="ECO:0000256" key="6">
    <source>
        <dbReference type="ARBA" id="ARBA00023004"/>
    </source>
</evidence>
<organism evidence="11">
    <name type="scientific">uncultured bacterium URE4</name>
    <dbReference type="NCBI Taxonomy" id="581112"/>
    <lineage>
        <taxon>Bacteria</taxon>
        <taxon>environmental samples</taxon>
    </lineage>
</organism>
<dbReference type="EMBL" id="FJ529691">
    <property type="protein sequence ID" value="ACM91024.1"/>
    <property type="molecule type" value="Genomic_DNA"/>
</dbReference>
<dbReference type="NCBIfam" id="NF040763">
    <property type="entry name" value="FeFe_hydrog_A6"/>
    <property type="match status" value="1"/>
</dbReference>
<evidence type="ECO:0000256" key="3">
    <source>
        <dbReference type="ARBA" id="ARBA00022723"/>
    </source>
</evidence>
<dbReference type="GO" id="GO:0008901">
    <property type="term" value="F:ferredoxin hydrogenase activity"/>
    <property type="evidence" value="ECO:0007669"/>
    <property type="project" value="InterPro"/>
</dbReference>
<protein>
    <submittedName>
        <fullName evidence="11">NADH:ubiquinone oxidoreductase subunit</fullName>
    </submittedName>
</protein>
<dbReference type="SMART" id="SM00902">
    <property type="entry name" value="Fe_hyd_SSU"/>
    <property type="match status" value="1"/>
</dbReference>
<dbReference type="InterPro" id="IPR036010">
    <property type="entry name" value="2Fe-2S_ferredoxin-like_sf"/>
</dbReference>
<dbReference type="Pfam" id="PF13510">
    <property type="entry name" value="Fer2_4"/>
    <property type="match status" value="1"/>
</dbReference>
<keyword evidence="3" id="KW-0479">Metal-binding</keyword>
<feature type="domain" description="4Fe-4S His(Cys)3-ligated-type" evidence="10">
    <location>
        <begin position="85"/>
        <end position="124"/>
    </location>
</feature>
<dbReference type="CDD" id="cd00207">
    <property type="entry name" value="fer2"/>
    <property type="match status" value="1"/>
</dbReference>